<dbReference type="HOGENOM" id="CLU_2984598_0_0_1"/>
<feature type="non-terminal residue" evidence="1">
    <location>
        <position position="58"/>
    </location>
</feature>
<feature type="non-terminal residue" evidence="1">
    <location>
        <position position="1"/>
    </location>
</feature>
<organism evidence="1 2">
    <name type="scientific">Paxillus rubicundulus Ve08.2h10</name>
    <dbReference type="NCBI Taxonomy" id="930991"/>
    <lineage>
        <taxon>Eukaryota</taxon>
        <taxon>Fungi</taxon>
        <taxon>Dikarya</taxon>
        <taxon>Basidiomycota</taxon>
        <taxon>Agaricomycotina</taxon>
        <taxon>Agaricomycetes</taxon>
        <taxon>Agaricomycetidae</taxon>
        <taxon>Boletales</taxon>
        <taxon>Paxilineae</taxon>
        <taxon>Paxillaceae</taxon>
        <taxon>Paxillus</taxon>
    </lineage>
</organism>
<dbReference type="Proteomes" id="UP000054538">
    <property type="component" value="Unassembled WGS sequence"/>
</dbReference>
<dbReference type="EMBL" id="KN828743">
    <property type="protein sequence ID" value="KIK74573.1"/>
    <property type="molecule type" value="Genomic_DNA"/>
</dbReference>
<dbReference type="AlphaFoldDB" id="A0A0D0CH25"/>
<protein>
    <submittedName>
        <fullName evidence="1">Uncharacterized protein</fullName>
    </submittedName>
</protein>
<dbReference type="InParanoid" id="A0A0D0CH25"/>
<accession>A0A0D0CH25</accession>
<sequence length="58" mass="6550">YSPILYSSNPTSLCIVVAPRFLVNLTQLWLGPSRFSFLLLCKNPFPLPQVQLFVVSHS</sequence>
<evidence type="ECO:0000313" key="2">
    <source>
        <dbReference type="Proteomes" id="UP000054538"/>
    </source>
</evidence>
<keyword evidence="2" id="KW-1185">Reference proteome</keyword>
<reference evidence="2" key="2">
    <citation type="submission" date="2015-01" db="EMBL/GenBank/DDBJ databases">
        <title>Evolutionary Origins and Diversification of the Mycorrhizal Mutualists.</title>
        <authorList>
            <consortium name="DOE Joint Genome Institute"/>
            <consortium name="Mycorrhizal Genomics Consortium"/>
            <person name="Kohler A."/>
            <person name="Kuo A."/>
            <person name="Nagy L.G."/>
            <person name="Floudas D."/>
            <person name="Copeland A."/>
            <person name="Barry K.W."/>
            <person name="Cichocki N."/>
            <person name="Veneault-Fourrey C."/>
            <person name="LaButti K."/>
            <person name="Lindquist E.A."/>
            <person name="Lipzen A."/>
            <person name="Lundell T."/>
            <person name="Morin E."/>
            <person name="Murat C."/>
            <person name="Riley R."/>
            <person name="Ohm R."/>
            <person name="Sun H."/>
            <person name="Tunlid A."/>
            <person name="Henrissat B."/>
            <person name="Grigoriev I.V."/>
            <person name="Hibbett D.S."/>
            <person name="Martin F."/>
        </authorList>
    </citation>
    <scope>NUCLEOTIDE SEQUENCE [LARGE SCALE GENOMIC DNA]</scope>
    <source>
        <strain evidence="2">Ve08.2h10</strain>
    </source>
</reference>
<gene>
    <name evidence="1" type="ORF">PAXRUDRAFT_789696</name>
</gene>
<evidence type="ECO:0000313" key="1">
    <source>
        <dbReference type="EMBL" id="KIK74573.1"/>
    </source>
</evidence>
<proteinExistence type="predicted"/>
<name>A0A0D0CH25_9AGAM</name>
<reference evidence="1 2" key="1">
    <citation type="submission" date="2014-04" db="EMBL/GenBank/DDBJ databases">
        <authorList>
            <consortium name="DOE Joint Genome Institute"/>
            <person name="Kuo A."/>
            <person name="Kohler A."/>
            <person name="Jargeat P."/>
            <person name="Nagy L.G."/>
            <person name="Floudas D."/>
            <person name="Copeland A."/>
            <person name="Barry K.W."/>
            <person name="Cichocki N."/>
            <person name="Veneault-Fourrey C."/>
            <person name="LaButti K."/>
            <person name="Lindquist E.A."/>
            <person name="Lipzen A."/>
            <person name="Lundell T."/>
            <person name="Morin E."/>
            <person name="Murat C."/>
            <person name="Sun H."/>
            <person name="Tunlid A."/>
            <person name="Henrissat B."/>
            <person name="Grigoriev I.V."/>
            <person name="Hibbett D.S."/>
            <person name="Martin F."/>
            <person name="Nordberg H.P."/>
            <person name="Cantor M.N."/>
            <person name="Hua S.X."/>
        </authorList>
    </citation>
    <scope>NUCLEOTIDE SEQUENCE [LARGE SCALE GENOMIC DNA]</scope>
    <source>
        <strain evidence="1 2">Ve08.2h10</strain>
    </source>
</reference>